<dbReference type="PIRSF" id="PIRSF006533">
    <property type="entry name" value="UCP006533"/>
    <property type="match status" value="1"/>
</dbReference>
<dbReference type="PANTHER" id="PTHR40732:SF1">
    <property type="entry name" value="GTP-DEPENDENT DEPHOSPHO-COA KINASE"/>
    <property type="match status" value="1"/>
</dbReference>
<evidence type="ECO:0000313" key="7">
    <source>
        <dbReference type="EMBL" id="AWB28154.1"/>
    </source>
</evidence>
<comment type="pathway">
    <text evidence="6">Cofactor biosynthesis; coenzyme A biosynthesis.</text>
</comment>
<comment type="function">
    <text evidence="6">Catalyzes the GTP-dependent phosphorylation of the 3'-hydroxyl group of dephosphocoenzyme A to form coenzyme A (CoA).</text>
</comment>
<dbReference type="GeneID" id="36512997"/>
<gene>
    <name evidence="7" type="ORF">HARCEL1_10780</name>
</gene>
<feature type="binding site" evidence="6">
    <location>
        <position position="68"/>
    </location>
    <ligand>
        <name>GTP</name>
        <dbReference type="ChEBI" id="CHEBI:37565"/>
    </ligand>
</feature>
<accession>A0A2R4X2Y6</accession>
<name>A0A2R4X2Y6_9EURY</name>
<dbReference type="PANTHER" id="PTHR40732">
    <property type="entry name" value="UPF0218 PROTEIN TK1697"/>
    <property type="match status" value="1"/>
</dbReference>
<evidence type="ECO:0000256" key="2">
    <source>
        <dbReference type="ARBA" id="ARBA00022741"/>
    </source>
</evidence>
<feature type="binding site" evidence="6">
    <location>
        <position position="135"/>
    </location>
    <ligand>
        <name>GTP</name>
        <dbReference type="ChEBI" id="CHEBI:37565"/>
    </ligand>
</feature>
<evidence type="ECO:0000256" key="1">
    <source>
        <dbReference type="ARBA" id="ARBA00022679"/>
    </source>
</evidence>
<comment type="similarity">
    <text evidence="6">Belongs to the GTP-dependent DPCK family.</text>
</comment>
<dbReference type="UniPathway" id="UPA00241"/>
<keyword evidence="8" id="KW-1185">Reference proteome</keyword>
<keyword evidence="3 6" id="KW-0418">Kinase</keyword>
<feature type="binding site" evidence="6">
    <location>
        <position position="51"/>
    </location>
    <ligand>
        <name>GTP</name>
        <dbReference type="ChEBI" id="CHEBI:37565"/>
    </ligand>
</feature>
<dbReference type="EMBL" id="CP028858">
    <property type="protein sequence ID" value="AWB28154.1"/>
    <property type="molecule type" value="Genomic_DNA"/>
</dbReference>
<proteinExistence type="inferred from homology"/>
<evidence type="ECO:0000256" key="4">
    <source>
        <dbReference type="ARBA" id="ARBA00022993"/>
    </source>
</evidence>
<dbReference type="EC" id="2.7.1.237" evidence="6"/>
<dbReference type="RefSeq" id="WP_108383391.1">
    <property type="nucleotide sequence ID" value="NZ_CP028858.1"/>
</dbReference>
<evidence type="ECO:0000256" key="5">
    <source>
        <dbReference type="ARBA" id="ARBA00023134"/>
    </source>
</evidence>
<keyword evidence="1 6" id="KW-0808">Transferase</keyword>
<feature type="binding site" evidence="6">
    <location>
        <position position="50"/>
    </location>
    <ligand>
        <name>GTP</name>
        <dbReference type="ChEBI" id="CHEBI:37565"/>
    </ligand>
</feature>
<reference evidence="7 8" key="1">
    <citation type="submission" date="2018-04" db="EMBL/GenBank/DDBJ databases">
        <title>Halococcoides cellulosivorans gen. nov., sp. nov., an extremely halophilic cellulose-utilizing haloarchaeon from hypersaline lakes.</title>
        <authorList>
            <person name="Sorokin D.Y."/>
            <person name="Toshchakov S.V."/>
            <person name="Samarov N.I."/>
            <person name="Korzhenkov A."/>
            <person name="Kublanov I.V."/>
        </authorList>
    </citation>
    <scope>NUCLEOTIDE SEQUENCE [LARGE SCALE GENOMIC DNA]</scope>
    <source>
        <strain evidence="7 8">HArcel1</strain>
    </source>
</reference>
<keyword evidence="5 6" id="KW-0342">GTP-binding</keyword>
<dbReference type="InterPro" id="IPR007164">
    <property type="entry name" value="GTP-dep_dephospho-CoA_kin"/>
</dbReference>
<dbReference type="HAMAP" id="MF_00590">
    <property type="entry name" value="Dephospho_CoA_kinase_GTP_dep"/>
    <property type="match status" value="1"/>
</dbReference>
<keyword evidence="2 6" id="KW-0547">Nucleotide-binding</keyword>
<dbReference type="GO" id="GO:0005525">
    <property type="term" value="F:GTP binding"/>
    <property type="evidence" value="ECO:0007669"/>
    <property type="project" value="UniProtKB-UniRule"/>
</dbReference>
<evidence type="ECO:0000256" key="3">
    <source>
        <dbReference type="ARBA" id="ARBA00022777"/>
    </source>
</evidence>
<sequence>MSAPDDRSDVLVSVPDQLRDDLREALGPVYEDAAALLADVDGPIAAVGDIVTYHLLEAGHSPALALVDERTERSAVEETVLESVRPDQGGPDAWFDQRIETANPAGTITTALLEAIEVGLTVPEQRVLVRVDGEEDLATLPVVALAPSDWTVVYGQPDVGMVAAPVSTATRSTVRELIGRMDGESERLLDRLDTNAA</sequence>
<dbReference type="Proteomes" id="UP000244727">
    <property type="component" value="Chromosome"/>
</dbReference>
<dbReference type="GO" id="GO:0016301">
    <property type="term" value="F:kinase activity"/>
    <property type="evidence" value="ECO:0007669"/>
    <property type="project" value="UniProtKB-UniRule"/>
</dbReference>
<keyword evidence="4 6" id="KW-0173">Coenzyme A biosynthesis</keyword>
<feature type="binding site" evidence="6">
    <location>
        <position position="49"/>
    </location>
    <ligand>
        <name>GTP</name>
        <dbReference type="ChEBI" id="CHEBI:37565"/>
    </ligand>
</feature>
<evidence type="ECO:0000256" key="6">
    <source>
        <dbReference type="HAMAP-Rule" id="MF_00590"/>
    </source>
</evidence>
<dbReference type="GO" id="GO:0015937">
    <property type="term" value="P:coenzyme A biosynthetic process"/>
    <property type="evidence" value="ECO:0007669"/>
    <property type="project" value="UniProtKB-UniRule"/>
</dbReference>
<feature type="binding site" evidence="6">
    <location>
        <position position="158"/>
    </location>
    <ligand>
        <name>GTP</name>
        <dbReference type="ChEBI" id="CHEBI:37565"/>
    </ligand>
</feature>
<evidence type="ECO:0000313" key="8">
    <source>
        <dbReference type="Proteomes" id="UP000244727"/>
    </source>
</evidence>
<comment type="caution">
    <text evidence="6">Lacks conserved residue(s) required for the propagation of feature annotation.</text>
</comment>
<organism evidence="7 8">
    <name type="scientific">Halococcoides cellulosivorans</name>
    <dbReference type="NCBI Taxonomy" id="1679096"/>
    <lineage>
        <taxon>Archaea</taxon>
        <taxon>Methanobacteriati</taxon>
        <taxon>Methanobacteriota</taxon>
        <taxon>Stenosarchaea group</taxon>
        <taxon>Halobacteria</taxon>
        <taxon>Halobacteriales</taxon>
        <taxon>Haloarculaceae</taxon>
        <taxon>Halococcoides</taxon>
    </lineage>
</organism>
<protein>
    <recommendedName>
        <fullName evidence="6">GTP-dependent dephospho-CoA kinase</fullName>
        <ecNumber evidence="6">2.7.1.237</ecNumber>
    </recommendedName>
    <alternativeName>
        <fullName evidence="6">Dephospho-coenzyme A kinase</fullName>
        <shortName evidence="6">DPCK</shortName>
    </alternativeName>
</protein>
<dbReference type="KEGG" id="harc:HARCEL1_10780"/>
<dbReference type="Pfam" id="PF04019">
    <property type="entry name" value="DUF359"/>
    <property type="match status" value="1"/>
</dbReference>
<comment type="catalytic activity">
    <reaction evidence="6">
        <text>3'-dephospho-CoA + GTP = GDP + CoA + H(+)</text>
        <dbReference type="Rhea" id="RHEA:61156"/>
        <dbReference type="ChEBI" id="CHEBI:15378"/>
        <dbReference type="ChEBI" id="CHEBI:37565"/>
        <dbReference type="ChEBI" id="CHEBI:57287"/>
        <dbReference type="ChEBI" id="CHEBI:57328"/>
        <dbReference type="ChEBI" id="CHEBI:58189"/>
        <dbReference type="EC" id="2.7.1.237"/>
    </reaction>
</comment>
<dbReference type="AlphaFoldDB" id="A0A2R4X2Y6"/>